<dbReference type="Proteomes" id="UP001162164">
    <property type="component" value="Unassembled WGS sequence"/>
</dbReference>
<sequence length="75" mass="8574">MNKSTSPFMEREESSSTEGSFKWIDAGRTPSSLTLVKNITSTRNDCTGNILLYRTDCAWIEIRNIKFNITHLDDD</sequence>
<name>A0ABQ9JUP1_9CUCU</name>
<accession>A0ABQ9JUP1</accession>
<evidence type="ECO:0000256" key="1">
    <source>
        <dbReference type="SAM" id="MobiDB-lite"/>
    </source>
</evidence>
<dbReference type="EMBL" id="JAPWTJ010000150">
    <property type="protein sequence ID" value="KAJ8982023.1"/>
    <property type="molecule type" value="Genomic_DNA"/>
</dbReference>
<evidence type="ECO:0000313" key="3">
    <source>
        <dbReference type="Proteomes" id="UP001162164"/>
    </source>
</evidence>
<organism evidence="2 3">
    <name type="scientific">Molorchus minor</name>
    <dbReference type="NCBI Taxonomy" id="1323400"/>
    <lineage>
        <taxon>Eukaryota</taxon>
        <taxon>Metazoa</taxon>
        <taxon>Ecdysozoa</taxon>
        <taxon>Arthropoda</taxon>
        <taxon>Hexapoda</taxon>
        <taxon>Insecta</taxon>
        <taxon>Pterygota</taxon>
        <taxon>Neoptera</taxon>
        <taxon>Endopterygota</taxon>
        <taxon>Coleoptera</taxon>
        <taxon>Polyphaga</taxon>
        <taxon>Cucujiformia</taxon>
        <taxon>Chrysomeloidea</taxon>
        <taxon>Cerambycidae</taxon>
        <taxon>Lamiinae</taxon>
        <taxon>Monochamini</taxon>
        <taxon>Molorchus</taxon>
    </lineage>
</organism>
<gene>
    <name evidence="2" type="ORF">NQ317_007731</name>
</gene>
<protein>
    <submittedName>
        <fullName evidence="2">Uncharacterized protein</fullName>
    </submittedName>
</protein>
<comment type="caution">
    <text evidence="2">The sequence shown here is derived from an EMBL/GenBank/DDBJ whole genome shotgun (WGS) entry which is preliminary data.</text>
</comment>
<reference evidence="2" key="1">
    <citation type="journal article" date="2023" name="Insect Mol. Biol.">
        <title>Genome sequencing provides insights into the evolution of gene families encoding plant cell wall-degrading enzymes in longhorned beetles.</title>
        <authorList>
            <person name="Shin N.R."/>
            <person name="Okamura Y."/>
            <person name="Kirsch R."/>
            <person name="Pauchet Y."/>
        </authorList>
    </citation>
    <scope>NUCLEOTIDE SEQUENCE</scope>
    <source>
        <strain evidence="2">MMC_N1</strain>
    </source>
</reference>
<evidence type="ECO:0000313" key="2">
    <source>
        <dbReference type="EMBL" id="KAJ8982023.1"/>
    </source>
</evidence>
<keyword evidence="3" id="KW-1185">Reference proteome</keyword>
<proteinExistence type="predicted"/>
<feature type="region of interest" description="Disordered" evidence="1">
    <location>
        <begin position="1"/>
        <end position="21"/>
    </location>
</feature>